<feature type="compositionally biased region" description="Polar residues" evidence="1">
    <location>
        <begin position="111"/>
        <end position="123"/>
    </location>
</feature>
<feature type="compositionally biased region" description="Basic and acidic residues" evidence="1">
    <location>
        <begin position="126"/>
        <end position="141"/>
    </location>
</feature>
<dbReference type="AlphaFoldDB" id="A0A103Y8M6"/>
<evidence type="ECO:0000313" key="3">
    <source>
        <dbReference type="Proteomes" id="UP000243975"/>
    </source>
</evidence>
<dbReference type="Proteomes" id="UP000243975">
    <property type="component" value="Unassembled WGS sequence"/>
</dbReference>
<reference evidence="2 3" key="1">
    <citation type="journal article" date="2016" name="Sci. Rep.">
        <title>The genome sequence of the outbreeding globe artichoke constructed de novo incorporating a phase-aware low-pass sequencing strategy of F1 progeny.</title>
        <authorList>
            <person name="Scaglione D."/>
            <person name="Reyes-Chin-Wo S."/>
            <person name="Acquadro A."/>
            <person name="Froenicke L."/>
            <person name="Portis E."/>
            <person name="Beitel C."/>
            <person name="Tirone M."/>
            <person name="Mauro R."/>
            <person name="Lo Monaco A."/>
            <person name="Mauromicale G."/>
            <person name="Faccioli P."/>
            <person name="Cattivelli L."/>
            <person name="Rieseberg L."/>
            <person name="Michelmore R."/>
            <person name="Lanteri S."/>
        </authorList>
    </citation>
    <scope>NUCLEOTIDE SEQUENCE [LARGE SCALE GENOMIC DNA]</scope>
    <source>
        <strain evidence="2">2C</strain>
    </source>
</reference>
<accession>A0A103Y8M6</accession>
<dbReference type="EMBL" id="LEKV01002012">
    <property type="protein sequence ID" value="KVI04536.1"/>
    <property type="molecule type" value="Genomic_DNA"/>
</dbReference>
<organism evidence="2 3">
    <name type="scientific">Cynara cardunculus var. scolymus</name>
    <name type="common">Globe artichoke</name>
    <name type="synonym">Cynara scolymus</name>
    <dbReference type="NCBI Taxonomy" id="59895"/>
    <lineage>
        <taxon>Eukaryota</taxon>
        <taxon>Viridiplantae</taxon>
        <taxon>Streptophyta</taxon>
        <taxon>Embryophyta</taxon>
        <taxon>Tracheophyta</taxon>
        <taxon>Spermatophyta</taxon>
        <taxon>Magnoliopsida</taxon>
        <taxon>eudicotyledons</taxon>
        <taxon>Gunneridae</taxon>
        <taxon>Pentapetalae</taxon>
        <taxon>asterids</taxon>
        <taxon>campanulids</taxon>
        <taxon>Asterales</taxon>
        <taxon>Asteraceae</taxon>
        <taxon>Carduoideae</taxon>
        <taxon>Cardueae</taxon>
        <taxon>Carduinae</taxon>
        <taxon>Cynara</taxon>
    </lineage>
</organism>
<dbReference type="Gramene" id="KVI04536">
    <property type="protein sequence ID" value="KVI04536"/>
    <property type="gene ID" value="Ccrd_017148"/>
</dbReference>
<name>A0A103Y8M6_CYNCS</name>
<gene>
    <name evidence="2" type="ORF">Ccrd_017148</name>
</gene>
<comment type="caution">
    <text evidence="2">The sequence shown here is derived from an EMBL/GenBank/DDBJ whole genome shotgun (WGS) entry which is preliminary data.</text>
</comment>
<dbReference type="STRING" id="59895.A0A103Y8M6"/>
<protein>
    <submittedName>
        <fullName evidence="2">Uncharacterized protein</fullName>
    </submittedName>
</protein>
<proteinExistence type="predicted"/>
<sequence>MNCRRALAEISHRCFALKRNRPSLLCSALLANLSLVNGQWINALDTVVKKILCQSDAAEFLVAFAGIQETVHQVEQQDYTAHKSKLEADLARRAEHYFSDNMRVIKDTLQSDEASSSVQSNKRGSTRADYKKVRKEMAGHR</sequence>
<evidence type="ECO:0000313" key="2">
    <source>
        <dbReference type="EMBL" id="KVI04536.1"/>
    </source>
</evidence>
<keyword evidence="3" id="KW-1185">Reference proteome</keyword>
<feature type="region of interest" description="Disordered" evidence="1">
    <location>
        <begin position="109"/>
        <end position="141"/>
    </location>
</feature>
<evidence type="ECO:0000256" key="1">
    <source>
        <dbReference type="SAM" id="MobiDB-lite"/>
    </source>
</evidence>